<dbReference type="Pfam" id="PF00107">
    <property type="entry name" value="ADH_zinc_N"/>
    <property type="match status" value="1"/>
</dbReference>
<accession>A0A0M8MV80</accession>
<dbReference type="PANTHER" id="PTHR48106:SF18">
    <property type="entry name" value="QUINONE OXIDOREDUCTASE PIG3"/>
    <property type="match status" value="1"/>
</dbReference>
<dbReference type="InterPro" id="IPR036291">
    <property type="entry name" value="NAD(P)-bd_dom_sf"/>
</dbReference>
<sequence>MRKPAFLSHERAAAAPENWMTATQVLHLVLGEDGAGASAVRGKTILWHAGASGVSSAGIQLALAAGASAVYATAGSQDKLDFITARLGATAAFNYKTQDWVAEVQAHTGGRGVDCIVDFVGADYFQKNLEAAARDGKIAILGTMSGRMAPQIDVGLVLYKRLRVQGSSLRSRDVEKLSEYVPDFESGKLTIYLDSVFPCEKIQEAHGHMEDAKNSGKIVCTIP</sequence>
<dbReference type="Gene3D" id="3.90.180.10">
    <property type="entry name" value="Medium-chain alcohol dehydrogenases, catalytic domain"/>
    <property type="match status" value="1"/>
</dbReference>
<dbReference type="EMBL" id="LGSR01000018">
    <property type="protein sequence ID" value="KOS20076.1"/>
    <property type="molecule type" value="Genomic_DNA"/>
</dbReference>
<dbReference type="InterPro" id="IPR013149">
    <property type="entry name" value="ADH-like_C"/>
</dbReference>
<proteinExistence type="predicted"/>
<dbReference type="Proteomes" id="UP000053831">
    <property type="component" value="Unassembled WGS sequence"/>
</dbReference>
<evidence type="ECO:0000256" key="1">
    <source>
        <dbReference type="ARBA" id="ARBA00022857"/>
    </source>
</evidence>
<dbReference type="GO" id="GO:0070402">
    <property type="term" value="F:NADPH binding"/>
    <property type="evidence" value="ECO:0007669"/>
    <property type="project" value="TreeGrafter"/>
</dbReference>
<evidence type="ECO:0000256" key="2">
    <source>
        <dbReference type="ARBA" id="ARBA00023002"/>
    </source>
</evidence>
<reference evidence="4 5" key="1">
    <citation type="submission" date="2015-07" db="EMBL/GenBank/DDBJ databases">
        <title>The genome of the fungus Escovopsis weberi, a specialized disease agent of ant agriculture.</title>
        <authorList>
            <person name="de Man T.J."/>
            <person name="Stajich J.E."/>
            <person name="Kubicek C.P."/>
            <person name="Chenthamara K."/>
            <person name="Atanasova L."/>
            <person name="Druzhinina I.S."/>
            <person name="Birnbaum S."/>
            <person name="Barribeau S.M."/>
            <person name="Teiling C."/>
            <person name="Suen G."/>
            <person name="Currie C."/>
            <person name="Gerardo N.M."/>
        </authorList>
    </citation>
    <scope>NUCLEOTIDE SEQUENCE [LARGE SCALE GENOMIC DNA]</scope>
</reference>
<dbReference type="PANTHER" id="PTHR48106">
    <property type="entry name" value="QUINONE OXIDOREDUCTASE PIG3-RELATED"/>
    <property type="match status" value="1"/>
</dbReference>
<dbReference type="Gene3D" id="3.40.50.720">
    <property type="entry name" value="NAD(P)-binding Rossmann-like Domain"/>
    <property type="match status" value="1"/>
</dbReference>
<organism evidence="4 5">
    <name type="scientific">Escovopsis weberi</name>
    <dbReference type="NCBI Taxonomy" id="150374"/>
    <lineage>
        <taxon>Eukaryota</taxon>
        <taxon>Fungi</taxon>
        <taxon>Dikarya</taxon>
        <taxon>Ascomycota</taxon>
        <taxon>Pezizomycotina</taxon>
        <taxon>Sordariomycetes</taxon>
        <taxon>Hypocreomycetidae</taxon>
        <taxon>Hypocreales</taxon>
        <taxon>Hypocreaceae</taxon>
        <taxon>Escovopsis</taxon>
    </lineage>
</organism>
<evidence type="ECO:0000259" key="3">
    <source>
        <dbReference type="SMART" id="SM00829"/>
    </source>
</evidence>
<keyword evidence="5" id="KW-1185">Reference proteome</keyword>
<dbReference type="AlphaFoldDB" id="A0A0M8MV80"/>
<comment type="caution">
    <text evidence="4">The sequence shown here is derived from an EMBL/GenBank/DDBJ whole genome shotgun (WGS) entry which is preliminary data.</text>
</comment>
<evidence type="ECO:0000313" key="4">
    <source>
        <dbReference type="EMBL" id="KOS20076.1"/>
    </source>
</evidence>
<dbReference type="STRING" id="150374.A0A0M8MV80"/>
<keyword evidence="1" id="KW-0521">NADP</keyword>
<dbReference type="SMART" id="SM00829">
    <property type="entry name" value="PKS_ER"/>
    <property type="match status" value="1"/>
</dbReference>
<dbReference type="OrthoDB" id="203908at2759"/>
<keyword evidence="2" id="KW-0560">Oxidoreductase</keyword>
<gene>
    <name evidence="4" type="ORF">ESCO_006213</name>
</gene>
<dbReference type="GO" id="GO:0016651">
    <property type="term" value="F:oxidoreductase activity, acting on NAD(P)H"/>
    <property type="evidence" value="ECO:0007669"/>
    <property type="project" value="TreeGrafter"/>
</dbReference>
<dbReference type="SUPFAM" id="SSF51735">
    <property type="entry name" value="NAD(P)-binding Rossmann-fold domains"/>
    <property type="match status" value="1"/>
</dbReference>
<feature type="domain" description="Enoyl reductase (ER)" evidence="3">
    <location>
        <begin position="1"/>
        <end position="220"/>
    </location>
</feature>
<protein>
    <submittedName>
        <fullName evidence="4">Quinone oxidoreductase PIG3</fullName>
    </submittedName>
</protein>
<dbReference type="InterPro" id="IPR020843">
    <property type="entry name" value="ER"/>
</dbReference>
<name>A0A0M8MV80_ESCWE</name>
<evidence type="ECO:0000313" key="5">
    <source>
        <dbReference type="Proteomes" id="UP000053831"/>
    </source>
</evidence>